<comment type="caution">
    <text evidence="1">The sequence shown here is derived from an EMBL/GenBank/DDBJ whole genome shotgun (WGS) entry which is preliminary data.</text>
</comment>
<name>A0A2V4WJK9_PAEBA</name>
<protein>
    <submittedName>
        <fullName evidence="1">Uncharacterized protein</fullName>
    </submittedName>
</protein>
<evidence type="ECO:0000313" key="1">
    <source>
        <dbReference type="EMBL" id="PYE47654.1"/>
    </source>
</evidence>
<accession>A0A2V4WJK9</accession>
<dbReference type="PANTHER" id="PTHR41291">
    <property type="entry name" value="DNA ALKYLATION REPAIR PROTEIN"/>
    <property type="match status" value="1"/>
</dbReference>
<dbReference type="InterPro" id="IPR016024">
    <property type="entry name" value="ARM-type_fold"/>
</dbReference>
<dbReference type="EMBL" id="QJSW01000012">
    <property type="protein sequence ID" value="PYE47654.1"/>
    <property type="molecule type" value="Genomic_DNA"/>
</dbReference>
<dbReference type="Proteomes" id="UP000247790">
    <property type="component" value="Unassembled WGS sequence"/>
</dbReference>
<organism evidence="1 2">
    <name type="scientific">Paenibacillus barcinonensis</name>
    <dbReference type="NCBI Taxonomy" id="198119"/>
    <lineage>
        <taxon>Bacteria</taxon>
        <taxon>Bacillati</taxon>
        <taxon>Bacillota</taxon>
        <taxon>Bacilli</taxon>
        <taxon>Bacillales</taxon>
        <taxon>Paenibacillaceae</taxon>
        <taxon>Paenibacillus</taxon>
    </lineage>
</organism>
<dbReference type="PANTHER" id="PTHR41291:SF1">
    <property type="entry name" value="DNA ALKYLATION REPAIR PROTEIN"/>
    <property type="match status" value="1"/>
</dbReference>
<dbReference type="AlphaFoldDB" id="A0A2V4WJK9"/>
<sequence length="106" mass="12095">MKVNEVMQELEVLGKERTKKIYLSNGAHEPLFGVATGAMKPMAKQIRKNQPLAEQLLEVNQHKPKSSQSMPSIISKRRWIAISLDLNANMSDVNPKRVFHYRHSSL</sequence>
<evidence type="ECO:0000313" key="2">
    <source>
        <dbReference type="Proteomes" id="UP000247790"/>
    </source>
</evidence>
<gene>
    <name evidence="1" type="ORF">DFQ00_112103</name>
</gene>
<dbReference type="SUPFAM" id="SSF48371">
    <property type="entry name" value="ARM repeat"/>
    <property type="match status" value="1"/>
</dbReference>
<reference evidence="1 2" key="1">
    <citation type="submission" date="2018-06" db="EMBL/GenBank/DDBJ databases">
        <title>Genomic Encyclopedia of Type Strains, Phase III (KMG-III): the genomes of soil and plant-associated and newly described type strains.</title>
        <authorList>
            <person name="Whitman W."/>
        </authorList>
    </citation>
    <scope>NUCLEOTIDE SEQUENCE [LARGE SCALE GENOMIC DNA]</scope>
    <source>
        <strain evidence="1 2">CECT 7022</strain>
    </source>
</reference>
<proteinExistence type="predicted"/>